<keyword evidence="3" id="KW-1185">Reference proteome</keyword>
<evidence type="ECO:0000313" key="3">
    <source>
        <dbReference type="Proteomes" id="UP000015101"/>
    </source>
</evidence>
<dbReference type="GeneID" id="20200009"/>
<dbReference type="EMBL" id="AMQM01001368">
    <property type="status" value="NOT_ANNOTATED_CDS"/>
    <property type="molecule type" value="Genomic_DNA"/>
</dbReference>
<proteinExistence type="predicted"/>
<sequence>MVHFCMIDAECFESKSGDCKRGEGSNPLTISRFLQPACEPAAELHLEQQNKFSLKVLKSVLFCLFFFVFYLLKNLLERQGIYPCESSSFANTFPIHSKSCVNVNSQLFSQSDENVSHKNMLTYATTWQHTQQHGQIHNNMVKYTTTW</sequence>
<dbReference type="HOGENOM" id="CLU_1770097_0_0_1"/>
<dbReference type="KEGG" id="hro:HELRODRAFT_163302"/>
<dbReference type="EnsemblMetazoa" id="HelroT163302">
    <property type="protein sequence ID" value="HelroP163302"/>
    <property type="gene ID" value="HelroG163302"/>
</dbReference>
<evidence type="ECO:0000313" key="2">
    <source>
        <dbReference type="EnsemblMetazoa" id="HelroP163302"/>
    </source>
</evidence>
<protein>
    <submittedName>
        <fullName evidence="1 2">Uncharacterized protein</fullName>
    </submittedName>
</protein>
<dbReference type="AlphaFoldDB" id="T1ETV9"/>
<accession>T1ETV9</accession>
<reference evidence="2" key="3">
    <citation type="submission" date="2015-06" db="UniProtKB">
        <authorList>
            <consortium name="EnsemblMetazoa"/>
        </authorList>
    </citation>
    <scope>IDENTIFICATION</scope>
</reference>
<evidence type="ECO:0000313" key="1">
    <source>
        <dbReference type="EMBL" id="ESN96257.1"/>
    </source>
</evidence>
<dbReference type="Proteomes" id="UP000015101">
    <property type="component" value="Unassembled WGS sequence"/>
</dbReference>
<dbReference type="EMBL" id="KB097495">
    <property type="protein sequence ID" value="ESN96257.1"/>
    <property type="molecule type" value="Genomic_DNA"/>
</dbReference>
<reference evidence="3" key="1">
    <citation type="submission" date="2012-12" db="EMBL/GenBank/DDBJ databases">
        <authorList>
            <person name="Hellsten U."/>
            <person name="Grimwood J."/>
            <person name="Chapman J.A."/>
            <person name="Shapiro H."/>
            <person name="Aerts A."/>
            <person name="Otillar R.P."/>
            <person name="Terry A.Y."/>
            <person name="Boore J.L."/>
            <person name="Simakov O."/>
            <person name="Marletaz F."/>
            <person name="Cho S.-J."/>
            <person name="Edsinger-Gonzales E."/>
            <person name="Havlak P."/>
            <person name="Kuo D.-H."/>
            <person name="Larsson T."/>
            <person name="Lv J."/>
            <person name="Arendt D."/>
            <person name="Savage R."/>
            <person name="Osoegawa K."/>
            <person name="de Jong P."/>
            <person name="Lindberg D.R."/>
            <person name="Seaver E.C."/>
            <person name="Weisblat D.A."/>
            <person name="Putnam N.H."/>
            <person name="Grigoriev I.V."/>
            <person name="Rokhsar D.S."/>
        </authorList>
    </citation>
    <scope>NUCLEOTIDE SEQUENCE</scope>
</reference>
<reference evidence="1 3" key="2">
    <citation type="journal article" date="2013" name="Nature">
        <title>Insights into bilaterian evolution from three spiralian genomes.</title>
        <authorList>
            <person name="Simakov O."/>
            <person name="Marletaz F."/>
            <person name="Cho S.J."/>
            <person name="Edsinger-Gonzales E."/>
            <person name="Havlak P."/>
            <person name="Hellsten U."/>
            <person name="Kuo D.H."/>
            <person name="Larsson T."/>
            <person name="Lv J."/>
            <person name="Arendt D."/>
            <person name="Savage R."/>
            <person name="Osoegawa K."/>
            <person name="de Jong P."/>
            <person name="Grimwood J."/>
            <person name="Chapman J.A."/>
            <person name="Shapiro H."/>
            <person name="Aerts A."/>
            <person name="Otillar R.P."/>
            <person name="Terry A.Y."/>
            <person name="Boore J.L."/>
            <person name="Grigoriev I.V."/>
            <person name="Lindberg D.R."/>
            <person name="Seaver E.C."/>
            <person name="Weisblat D.A."/>
            <person name="Putnam N.H."/>
            <person name="Rokhsar D.S."/>
        </authorList>
    </citation>
    <scope>NUCLEOTIDE SEQUENCE</scope>
</reference>
<name>T1ETV9_HELRO</name>
<dbReference type="RefSeq" id="XP_009025458.1">
    <property type="nucleotide sequence ID" value="XM_009027210.1"/>
</dbReference>
<dbReference type="InParanoid" id="T1ETV9"/>
<dbReference type="CTD" id="20200009"/>
<organism evidence="2 3">
    <name type="scientific">Helobdella robusta</name>
    <name type="common">Californian leech</name>
    <dbReference type="NCBI Taxonomy" id="6412"/>
    <lineage>
        <taxon>Eukaryota</taxon>
        <taxon>Metazoa</taxon>
        <taxon>Spiralia</taxon>
        <taxon>Lophotrochozoa</taxon>
        <taxon>Annelida</taxon>
        <taxon>Clitellata</taxon>
        <taxon>Hirudinea</taxon>
        <taxon>Rhynchobdellida</taxon>
        <taxon>Glossiphoniidae</taxon>
        <taxon>Helobdella</taxon>
    </lineage>
</organism>
<gene>
    <name evidence="2" type="primary">20200009</name>
    <name evidence="1" type="ORF">HELRODRAFT_163302</name>
</gene>